<dbReference type="STRING" id="1245.ARA02_05640"/>
<evidence type="ECO:0000313" key="1">
    <source>
        <dbReference type="EMBL" id="MQR26974.1"/>
    </source>
</evidence>
<dbReference type="OrthoDB" id="65897at2"/>
<keyword evidence="1" id="KW-0808">Transferase</keyword>
<dbReference type="AlphaFoldDB" id="A0A222YCA2"/>
<comment type="caution">
    <text evidence="1">The sequence shown here is derived from an EMBL/GenBank/DDBJ whole genome shotgun (WGS) entry which is preliminary data.</text>
</comment>
<accession>A0A222YCA2</accession>
<dbReference type="InterPro" id="IPR000182">
    <property type="entry name" value="GNAT_dom"/>
</dbReference>
<reference evidence="1 2" key="1">
    <citation type="submission" date="2019-10" db="EMBL/GenBank/DDBJ databases">
        <title>WGS of Leuconostoc mesenteroides.</title>
        <authorList>
            <person name="Melo Bolivar J."/>
            <person name="Marino-Ramirez L."/>
            <person name="Villamil Diaz L.M."/>
        </authorList>
    </citation>
    <scope>NUCLEOTIDE SEQUENCE [LARGE SCALE GENOMIC DNA]</scope>
    <source>
        <strain evidence="1 2">M11</strain>
    </source>
</reference>
<dbReference type="RefSeq" id="WP_011679881.1">
    <property type="nucleotide sequence ID" value="NZ_BCMO01000023.1"/>
</dbReference>
<dbReference type="Pfam" id="PF00583">
    <property type="entry name" value="Acetyltransf_1"/>
    <property type="match status" value="1"/>
</dbReference>
<dbReference type="EMBL" id="WIPA01000008">
    <property type="protein sequence ID" value="MQR26974.1"/>
    <property type="molecule type" value="Genomic_DNA"/>
</dbReference>
<organism evidence="1 2">
    <name type="scientific">Leuconostoc mesenteroides</name>
    <dbReference type="NCBI Taxonomy" id="1245"/>
    <lineage>
        <taxon>Bacteria</taxon>
        <taxon>Bacillati</taxon>
        <taxon>Bacillota</taxon>
        <taxon>Bacilli</taxon>
        <taxon>Lactobacillales</taxon>
        <taxon>Lactobacillaceae</taxon>
        <taxon>Leuconostoc</taxon>
    </lineage>
</organism>
<dbReference type="OMA" id="KHYAEEK"/>
<dbReference type="PANTHER" id="PTHR43259:SF1">
    <property type="entry name" value="N-ACETYLTRANSFERASE DOMAIN-CONTAINING PROTEIN"/>
    <property type="match status" value="1"/>
</dbReference>
<sequence length="153" mass="17280">MLRLEKMTATHFDDYMSRSIKEYALEKVQAGSWTQEDSLGNAKLTYDRLLPDGLNTPDNFLFSIINDDNVIGYIWLGADSENKNIAFIFDFEIYDTYQNNGFGSQAIALASTKAKALGFTSIGLHVFGTNSRAIHVYEKTGFEITDIKMQKKL</sequence>
<proteinExistence type="predicted"/>
<dbReference type="GeneID" id="29576700"/>
<dbReference type="InterPro" id="IPR052829">
    <property type="entry name" value="N-acetyltransferase_domain"/>
</dbReference>
<dbReference type="PROSITE" id="PS51186">
    <property type="entry name" value="GNAT"/>
    <property type="match status" value="1"/>
</dbReference>
<protein>
    <submittedName>
        <fullName evidence="1">GNAT family N-acetyltransferase</fullName>
    </submittedName>
</protein>
<name>A0A222YCA2_LEUME</name>
<dbReference type="Gene3D" id="3.40.630.30">
    <property type="match status" value="1"/>
</dbReference>
<dbReference type="Proteomes" id="UP000469952">
    <property type="component" value="Unassembled WGS sequence"/>
</dbReference>
<dbReference type="CDD" id="cd04301">
    <property type="entry name" value="NAT_SF"/>
    <property type="match status" value="1"/>
</dbReference>
<dbReference type="SUPFAM" id="SSF55729">
    <property type="entry name" value="Acyl-CoA N-acyltransferases (Nat)"/>
    <property type="match status" value="1"/>
</dbReference>
<gene>
    <name evidence="1" type="ORF">GFV13_06770</name>
</gene>
<dbReference type="PANTHER" id="PTHR43259">
    <property type="entry name" value="SPT10P"/>
    <property type="match status" value="1"/>
</dbReference>
<dbReference type="GO" id="GO:0016747">
    <property type="term" value="F:acyltransferase activity, transferring groups other than amino-acyl groups"/>
    <property type="evidence" value="ECO:0007669"/>
    <property type="project" value="InterPro"/>
</dbReference>
<dbReference type="InterPro" id="IPR016181">
    <property type="entry name" value="Acyl_CoA_acyltransferase"/>
</dbReference>
<evidence type="ECO:0000313" key="2">
    <source>
        <dbReference type="Proteomes" id="UP000469952"/>
    </source>
</evidence>